<dbReference type="Proteomes" id="UP000694404">
    <property type="component" value="Unplaced"/>
</dbReference>
<name>A0A8C0H2L0_CHEAB</name>
<proteinExistence type="predicted"/>
<dbReference type="AlphaFoldDB" id="A0A8C0H2L0"/>
<accession>A0A8C0H2L0</accession>
<evidence type="ECO:0000313" key="2">
    <source>
        <dbReference type="Proteomes" id="UP000694404"/>
    </source>
</evidence>
<sequence>MGTSLPPSLHLHHAKTSPFCSAGVFLHSGLLHCSVPCGNLSPPCVPVNSGRLCSSQEGQCLCFNGTILVYIKTHWHCNVNTVTPHLTLSRLTLFCCCKICGHSEQLRKGVPQP</sequence>
<reference evidence="1" key="2">
    <citation type="submission" date="2025-09" db="UniProtKB">
        <authorList>
            <consortium name="Ensembl"/>
        </authorList>
    </citation>
    <scope>IDENTIFICATION</scope>
</reference>
<reference evidence="1" key="1">
    <citation type="submission" date="2025-08" db="UniProtKB">
        <authorList>
            <consortium name="Ensembl"/>
        </authorList>
    </citation>
    <scope>IDENTIFICATION</scope>
</reference>
<keyword evidence="2" id="KW-1185">Reference proteome</keyword>
<evidence type="ECO:0000313" key="1">
    <source>
        <dbReference type="Ensembl" id="ENSCABP00000017929.1"/>
    </source>
</evidence>
<organism evidence="1 2">
    <name type="scientific">Chelonoidis abingdonii</name>
    <name type="common">Abingdon island giant tortoise</name>
    <name type="synonym">Testudo abingdonii</name>
    <dbReference type="NCBI Taxonomy" id="106734"/>
    <lineage>
        <taxon>Eukaryota</taxon>
        <taxon>Metazoa</taxon>
        <taxon>Chordata</taxon>
        <taxon>Craniata</taxon>
        <taxon>Vertebrata</taxon>
        <taxon>Euteleostomi</taxon>
        <taxon>Archelosauria</taxon>
        <taxon>Testudinata</taxon>
        <taxon>Testudines</taxon>
        <taxon>Cryptodira</taxon>
        <taxon>Durocryptodira</taxon>
        <taxon>Testudinoidea</taxon>
        <taxon>Testudinidae</taxon>
        <taxon>Chelonoidis</taxon>
    </lineage>
</organism>
<dbReference type="Ensembl" id="ENSCABT00000019658.1">
    <property type="protein sequence ID" value="ENSCABP00000017929.1"/>
    <property type="gene ID" value="ENSCABG00000013323.1"/>
</dbReference>
<protein>
    <submittedName>
        <fullName evidence="1">Uncharacterized protein</fullName>
    </submittedName>
</protein>